<dbReference type="InterPro" id="IPR050072">
    <property type="entry name" value="Peptidase_M20A"/>
</dbReference>
<dbReference type="PANTHER" id="PTHR43808">
    <property type="entry name" value="ACETYLORNITHINE DEACETYLASE"/>
    <property type="match status" value="1"/>
</dbReference>
<dbReference type="PANTHER" id="PTHR43808:SF27">
    <property type="entry name" value="PROTEIN ROCB"/>
    <property type="match status" value="1"/>
</dbReference>
<accession>A0A410PY22</accession>
<dbReference type="InterPro" id="IPR012166">
    <property type="entry name" value="Uncharacterised_RocB"/>
</dbReference>
<proteinExistence type="predicted"/>
<sequence length="560" mass="64587">MDNKNQILEGIGQRINEILLQYIKAQSFTFSNGEKDAEVFLMNHFSKITYFKDHPEYYGTYKIAEDPFNRAVSYAMVKGNGEDTVVFIHHNDVVEVEDYKLLKPYAFSPKALEEELLKIKAALPEEAQEDLLEGSYLFGRGVCDMKGGGSIQLALLERYSEIKDFNGNVILIAVPDEENLSAGMRAAVSLLKELKRTYHFNYKLMINSEPHQRKNPQKGVFSEGSVGKVMPFIYVRGYLSHIGKVFEGFNSLNLMSEIVRNTELNLDFSDIVGSEMAPPPTWLYLKDNKKQYDVSMPLSVSGCFSILTLNRTPQEIMDRVKDICRTSYETILEEMQGRYKRFAKIKRLESDTLPWEVNVVAFAELYEEACKNYGKKFREDYKKLVQAVEAKFNTGQCSIIECNFELVEFVYQYIDDISPRIVYGLVPPYYPNVANRHYKDLDEEIFHLSDRLCRYTEKEFGQIYETEDFYTGISDLSYTSITKGEETVKALNAYMPLFGDFYSIPIGDIEEISMPCINIGPWGKDFHKLTERVYKEDLYDRTPKIINKAVDLLLNKPQIS</sequence>
<dbReference type="InterPro" id="IPR002933">
    <property type="entry name" value="Peptidase_M20"/>
</dbReference>
<keyword evidence="2" id="KW-1185">Reference proteome</keyword>
<dbReference type="Gene3D" id="3.40.630.10">
    <property type="entry name" value="Zn peptidases"/>
    <property type="match status" value="1"/>
</dbReference>
<dbReference type="SUPFAM" id="SSF53187">
    <property type="entry name" value="Zn-dependent exopeptidases"/>
    <property type="match status" value="1"/>
</dbReference>
<dbReference type="AlphaFoldDB" id="A0A410PY22"/>
<dbReference type="OrthoDB" id="9815360at2"/>
<gene>
    <name evidence="1" type="ORF">EQM06_11735</name>
</gene>
<dbReference type="EMBL" id="CP035281">
    <property type="protein sequence ID" value="QAT43838.1"/>
    <property type="molecule type" value="Genomic_DNA"/>
</dbReference>
<dbReference type="KEGG" id="amij:EQM06_11735"/>
<dbReference type="RefSeq" id="WP_128746546.1">
    <property type="nucleotide sequence ID" value="NZ_CP035281.1"/>
</dbReference>
<dbReference type="Pfam" id="PF01546">
    <property type="entry name" value="Peptidase_M20"/>
    <property type="match status" value="1"/>
</dbReference>
<evidence type="ECO:0000313" key="1">
    <source>
        <dbReference type="EMBL" id="QAT43838.1"/>
    </source>
</evidence>
<dbReference type="Proteomes" id="UP000287601">
    <property type="component" value="Chromosome"/>
</dbReference>
<organism evidence="1 2">
    <name type="scientific">Aminipila luticellarii</name>
    <dbReference type="NCBI Taxonomy" id="2507160"/>
    <lineage>
        <taxon>Bacteria</taxon>
        <taxon>Bacillati</taxon>
        <taxon>Bacillota</taxon>
        <taxon>Clostridia</taxon>
        <taxon>Peptostreptococcales</taxon>
        <taxon>Anaerovoracaceae</taxon>
        <taxon>Aminipila</taxon>
    </lineage>
</organism>
<protein>
    <submittedName>
        <fullName evidence="1">M20/M25/M40 family metallo-hydrolase</fullName>
    </submittedName>
</protein>
<name>A0A410PY22_9FIRM</name>
<keyword evidence="1" id="KW-0378">Hydrolase</keyword>
<dbReference type="PIRSF" id="PIRSF010386">
    <property type="entry name" value="RocB"/>
    <property type="match status" value="1"/>
</dbReference>
<evidence type="ECO:0000313" key="2">
    <source>
        <dbReference type="Proteomes" id="UP000287601"/>
    </source>
</evidence>
<dbReference type="GO" id="GO:0016787">
    <property type="term" value="F:hydrolase activity"/>
    <property type="evidence" value="ECO:0007669"/>
    <property type="project" value="UniProtKB-KW"/>
</dbReference>
<reference evidence="1 2" key="1">
    <citation type="submission" date="2019-01" db="EMBL/GenBank/DDBJ databases">
        <title>Draft genomes of a novel of Aminipila strains.</title>
        <authorList>
            <person name="Ma S."/>
        </authorList>
    </citation>
    <scope>NUCLEOTIDE SEQUENCE [LARGE SCALE GENOMIC DNA]</scope>
    <source>
        <strain evidence="2">JN-39</strain>
    </source>
</reference>